<dbReference type="InterPro" id="IPR027417">
    <property type="entry name" value="P-loop_NTPase"/>
</dbReference>
<dbReference type="FunFam" id="3.40.50.300:FF:003506">
    <property type="entry name" value="Predicted protein"/>
    <property type="match status" value="1"/>
</dbReference>
<evidence type="ECO:0000313" key="10">
    <source>
        <dbReference type="Proteomes" id="UP000193944"/>
    </source>
</evidence>
<dbReference type="GO" id="GO:0006270">
    <property type="term" value="P:DNA replication initiation"/>
    <property type="evidence" value="ECO:0007669"/>
    <property type="project" value="TreeGrafter"/>
</dbReference>
<dbReference type="STRING" id="1754192.A0A1Y1VUR8"/>
<sequence>MLQDTNINMLQDTHLNINRKDVNYIKKIILNNLTGKSYSNKLIGLEDQYNTLYDICKKTIQTGESNSTLLIGNRGCGKTMIINKLLDNLNKEFNEEKQTFLTVRLNGLVQSDDRLALKEMIYQLSQEEAMENLNSTSFSEILSYLLNVLSIGTKTSKPVIIVLDEFDLFTQHNKQTLLYNLFDIAQSNQNPIVVIGLTCQLNVVELLEKRVKSRYSHRQILCFPPLEIENFEKIIINSLKIPENITNINENYVKTFNNEIDNIFKDESMRLIINRLFDITNNPRNFLKICLEPIYKLSINEPYPKVNDFLDAYTRQYVDSKTELLKGTSILELCLIIAMKCLLEKHIELFNFEMIYNEYKKFVQKIEATGNGREIFFKKQVAMKALEHLIAIELVLPTEASGKCPKEYRMMKVLLEPNQITQAVLKHSECPTSIKQWGTRWL</sequence>
<dbReference type="EMBL" id="MCFG01000488">
    <property type="protein sequence ID" value="ORX64943.1"/>
    <property type="molecule type" value="Genomic_DNA"/>
</dbReference>
<evidence type="ECO:0000256" key="1">
    <source>
        <dbReference type="ARBA" id="ARBA00004123"/>
    </source>
</evidence>
<dbReference type="Proteomes" id="UP000193944">
    <property type="component" value="Unassembled WGS sequence"/>
</dbReference>
<dbReference type="OrthoDB" id="343623at2759"/>
<reference evidence="9 10" key="1">
    <citation type="submission" date="2016-08" db="EMBL/GenBank/DDBJ databases">
        <title>A Parts List for Fungal Cellulosomes Revealed by Comparative Genomics.</title>
        <authorList>
            <consortium name="DOE Joint Genome Institute"/>
            <person name="Haitjema C.H."/>
            <person name="Gilmore S.P."/>
            <person name="Henske J.K."/>
            <person name="Solomon K.V."/>
            <person name="De Groot R."/>
            <person name="Kuo A."/>
            <person name="Mondo S.J."/>
            <person name="Salamov A.A."/>
            <person name="Labutti K."/>
            <person name="Zhao Z."/>
            <person name="Chiniquy J."/>
            <person name="Barry K."/>
            <person name="Brewer H.M."/>
            <person name="Purvine S.O."/>
            <person name="Wright A.T."/>
            <person name="Boxma B."/>
            <person name="Van Alen T."/>
            <person name="Hackstein J.H."/>
            <person name="Baker S.E."/>
            <person name="Grigoriev I.V."/>
            <person name="O'Malley M.A."/>
        </authorList>
    </citation>
    <scope>NUCLEOTIDE SEQUENCE [LARGE SCALE GENOMIC DNA]</scope>
    <source>
        <strain evidence="9 10">S4</strain>
    </source>
</reference>
<dbReference type="GO" id="GO:0005664">
    <property type="term" value="C:nuclear origin of replication recognition complex"/>
    <property type="evidence" value="ECO:0007669"/>
    <property type="project" value="TreeGrafter"/>
</dbReference>
<comment type="function">
    <text evidence="6">Component of the origin recognition complex (ORC) that binds origins of replication.</text>
</comment>
<keyword evidence="3 6" id="KW-0235">DNA replication</keyword>
<evidence type="ECO:0000313" key="9">
    <source>
        <dbReference type="EMBL" id="ORX64943.1"/>
    </source>
</evidence>
<dbReference type="Gene3D" id="3.40.50.300">
    <property type="entry name" value="P-loop containing nucleotide triphosphate hydrolases"/>
    <property type="match status" value="1"/>
</dbReference>
<dbReference type="CDD" id="cd00009">
    <property type="entry name" value="AAA"/>
    <property type="match status" value="1"/>
</dbReference>
<evidence type="ECO:0000256" key="6">
    <source>
        <dbReference type="PIRNR" id="PIRNR007858"/>
    </source>
</evidence>
<dbReference type="SUPFAM" id="SSF52540">
    <property type="entry name" value="P-loop containing nucleoside triphosphate hydrolases"/>
    <property type="match status" value="1"/>
</dbReference>
<gene>
    <name evidence="9" type="ORF">BCR32DRAFT_226345</name>
</gene>
<protein>
    <recommendedName>
        <fullName evidence="6">Origin recognition complex subunit 4</fullName>
    </recommendedName>
</protein>
<evidence type="ECO:0000256" key="3">
    <source>
        <dbReference type="ARBA" id="ARBA00022705"/>
    </source>
</evidence>
<evidence type="ECO:0000256" key="4">
    <source>
        <dbReference type="ARBA" id="ARBA00023125"/>
    </source>
</evidence>
<feature type="domain" description="Orc1-like AAA ATPase" evidence="7">
    <location>
        <begin position="41"/>
        <end position="195"/>
    </location>
</feature>
<evidence type="ECO:0000256" key="2">
    <source>
        <dbReference type="ARBA" id="ARBA00005334"/>
    </source>
</evidence>
<comment type="subcellular location">
    <subcellularLocation>
        <location evidence="1 6">Nucleus</location>
    </subcellularLocation>
</comment>
<dbReference type="Pfam" id="PF14629">
    <property type="entry name" value="ORC4_C"/>
    <property type="match status" value="1"/>
</dbReference>
<dbReference type="Pfam" id="PF13191">
    <property type="entry name" value="AAA_16"/>
    <property type="match status" value="1"/>
</dbReference>
<dbReference type="InterPro" id="IPR016527">
    <property type="entry name" value="ORC4"/>
</dbReference>
<keyword evidence="10" id="KW-1185">Reference proteome</keyword>
<reference evidence="9 10" key="2">
    <citation type="submission" date="2016-08" db="EMBL/GenBank/DDBJ databases">
        <title>Pervasive Adenine N6-methylation of Active Genes in Fungi.</title>
        <authorList>
            <consortium name="DOE Joint Genome Institute"/>
            <person name="Mondo S.J."/>
            <person name="Dannebaum R.O."/>
            <person name="Kuo R.C."/>
            <person name="Labutti K."/>
            <person name="Haridas S."/>
            <person name="Kuo A."/>
            <person name="Salamov A."/>
            <person name="Ahrendt S.R."/>
            <person name="Lipzen A."/>
            <person name="Sullivan W."/>
            <person name="Andreopoulos W.B."/>
            <person name="Clum A."/>
            <person name="Lindquist E."/>
            <person name="Daum C."/>
            <person name="Ramamoorthy G.K."/>
            <person name="Gryganskyi A."/>
            <person name="Culley D."/>
            <person name="Magnuson J.K."/>
            <person name="James T.Y."/>
            <person name="O'Malley M.A."/>
            <person name="Stajich J.E."/>
            <person name="Spatafora J.W."/>
            <person name="Visel A."/>
            <person name="Grigoriev I.V."/>
        </authorList>
    </citation>
    <scope>NUCLEOTIDE SEQUENCE [LARGE SCALE GENOMIC DNA]</scope>
    <source>
        <strain evidence="9 10">S4</strain>
    </source>
</reference>
<comment type="similarity">
    <text evidence="2 6">Belongs to the ORC4 family.</text>
</comment>
<comment type="caution">
    <text evidence="9">The sequence shown here is derived from an EMBL/GenBank/DDBJ whole genome shotgun (WGS) entry which is preliminary data.</text>
</comment>
<organism evidence="9 10">
    <name type="scientific">Anaeromyces robustus</name>
    <dbReference type="NCBI Taxonomy" id="1754192"/>
    <lineage>
        <taxon>Eukaryota</taxon>
        <taxon>Fungi</taxon>
        <taxon>Fungi incertae sedis</taxon>
        <taxon>Chytridiomycota</taxon>
        <taxon>Chytridiomycota incertae sedis</taxon>
        <taxon>Neocallimastigomycetes</taxon>
        <taxon>Neocallimastigales</taxon>
        <taxon>Neocallimastigaceae</taxon>
        <taxon>Anaeromyces</taxon>
    </lineage>
</organism>
<proteinExistence type="inferred from homology"/>
<dbReference type="PANTHER" id="PTHR12087">
    <property type="entry name" value="ORIGIN RECOGNITION COMPLEX SUBUNIT 4"/>
    <property type="match status" value="1"/>
</dbReference>
<dbReference type="GO" id="GO:0003688">
    <property type="term" value="F:DNA replication origin binding"/>
    <property type="evidence" value="ECO:0007669"/>
    <property type="project" value="TreeGrafter"/>
</dbReference>
<keyword evidence="5 6" id="KW-0539">Nucleus</keyword>
<dbReference type="PANTHER" id="PTHR12087:SF0">
    <property type="entry name" value="ORIGIN RECOGNITION COMPLEX SUBUNIT 4"/>
    <property type="match status" value="1"/>
</dbReference>
<dbReference type="PIRSF" id="PIRSF007858">
    <property type="entry name" value="ORC4"/>
    <property type="match status" value="1"/>
</dbReference>
<accession>A0A1Y1VUR8</accession>
<name>A0A1Y1VUR8_9FUNG</name>
<dbReference type="AlphaFoldDB" id="A0A1Y1VUR8"/>
<dbReference type="InterPro" id="IPR032705">
    <property type="entry name" value="ORC4_C"/>
</dbReference>
<evidence type="ECO:0000259" key="8">
    <source>
        <dbReference type="Pfam" id="PF14629"/>
    </source>
</evidence>
<keyword evidence="4 6" id="KW-0238">DNA-binding</keyword>
<evidence type="ECO:0000259" key="7">
    <source>
        <dbReference type="Pfam" id="PF13191"/>
    </source>
</evidence>
<evidence type="ECO:0000256" key="5">
    <source>
        <dbReference type="ARBA" id="ARBA00023242"/>
    </source>
</evidence>
<feature type="domain" description="Origin recognition complex subunit 4 C-terminal" evidence="8">
    <location>
        <begin position="236"/>
        <end position="424"/>
    </location>
</feature>
<dbReference type="InterPro" id="IPR041664">
    <property type="entry name" value="AAA_16"/>
</dbReference>